<evidence type="ECO:0000313" key="2">
    <source>
        <dbReference type="WBParaSite" id="JU765_v2.g6217.t1"/>
    </source>
</evidence>
<proteinExistence type="predicted"/>
<reference evidence="2" key="1">
    <citation type="submission" date="2022-11" db="UniProtKB">
        <authorList>
            <consortium name="WormBaseParasite"/>
        </authorList>
    </citation>
    <scope>IDENTIFICATION</scope>
</reference>
<sequence length="788" mass="88658">MYKSTHDNVSQTSRIVTPDDIGRQVLVNYRGAMNDAVLKFVGSLTGQDGIFAGVELVEPMGKNDGKYLGTKIFDCSPNHGLFLPIERVYFLEQFQTQSSAKRPDRLIKSVHLDLEEPMSISMTSTNTSICVPSDDDMFDSCMTYNVARPQFMLHEIEEPKPLISMDEEDMEMPDASTFQGDPNENEFNTSFVVTDSKIDPSLLPIIGTSSLPPTDLETPVAEFHPMNGNFFVQQTTENSKQEVKTPVKENSAIGKTENNGNVEETTQKKEKKQRISIKEMISAPPKPVDREKPKKISKNQELMNKILQNMKEQKEIPKKPVRAKISDLWNQPPPPPSQKSQPDAMSQKRPALKTLNPATKPATVPKPKSSPLPPKTAVSPVKNEPGDAHAVRFRQNVGPKYGPRPASKADDTKKENSRTSASEGSHKSASRTSVHSSRTSIASGKSAPASKKPQEKETQAKPNPLVPKLVSRCEDFAKKATVIAMVAEHLLSKTDTLELNVAIQENSIVAKDQELDDLKNKLEIMEESYKHQIQSLKDLLEFETTKVRNDAEKDKESAIKSLNSSYNLQILDKDTELGELKRKLKETEEKNLELRTVLNKGQNIQIIALNKEIESLQSMLQIKSDEASANMKYKQQYEVLKEDHIDLEKSYEKLKSQFELEQYSVRANQETTRKLQAELNMRDNIIEDLKKKNLKLEKKLNNSEQKVEELQTSIIASSFTTASLDGSVSETETDDDDSKPKRKSLIATYQETGRMRMSYDPTSHQDVIKTKDGRYIGADQEHLDDDTF</sequence>
<name>A0AC34RFG2_9BILA</name>
<dbReference type="WBParaSite" id="JU765_v2.g6217.t1">
    <property type="protein sequence ID" value="JU765_v2.g6217.t1"/>
    <property type="gene ID" value="JU765_v2.g6217"/>
</dbReference>
<organism evidence="1 2">
    <name type="scientific">Panagrolaimus sp. JU765</name>
    <dbReference type="NCBI Taxonomy" id="591449"/>
    <lineage>
        <taxon>Eukaryota</taxon>
        <taxon>Metazoa</taxon>
        <taxon>Ecdysozoa</taxon>
        <taxon>Nematoda</taxon>
        <taxon>Chromadorea</taxon>
        <taxon>Rhabditida</taxon>
        <taxon>Tylenchina</taxon>
        <taxon>Panagrolaimomorpha</taxon>
        <taxon>Panagrolaimoidea</taxon>
        <taxon>Panagrolaimidae</taxon>
        <taxon>Panagrolaimus</taxon>
    </lineage>
</organism>
<accession>A0AC34RFG2</accession>
<protein>
    <submittedName>
        <fullName evidence="2">CAP-Gly domain-containing protein</fullName>
    </submittedName>
</protein>
<evidence type="ECO:0000313" key="1">
    <source>
        <dbReference type="Proteomes" id="UP000887576"/>
    </source>
</evidence>
<dbReference type="Proteomes" id="UP000887576">
    <property type="component" value="Unplaced"/>
</dbReference>